<comment type="caution">
    <text evidence="2">The sequence shown here is derived from an EMBL/GenBank/DDBJ whole genome shotgun (WGS) entry which is preliminary data.</text>
</comment>
<gene>
    <name evidence="2" type="ORF">ACFSRZ_08000</name>
</gene>
<dbReference type="Gene3D" id="1.25.40.10">
    <property type="entry name" value="Tetratricopeptide repeat domain"/>
    <property type="match status" value="1"/>
</dbReference>
<keyword evidence="3" id="KW-1185">Reference proteome</keyword>
<accession>A0ABW5LTA9</accession>
<feature type="chain" id="PRO_5046715783" description="Tetratricopeptide repeat protein" evidence="1">
    <location>
        <begin position="20"/>
        <end position="237"/>
    </location>
</feature>
<dbReference type="InterPro" id="IPR019734">
    <property type="entry name" value="TPR_rpt"/>
</dbReference>
<dbReference type="SUPFAM" id="SSF48452">
    <property type="entry name" value="TPR-like"/>
    <property type="match status" value="1"/>
</dbReference>
<dbReference type="EMBL" id="JBHULH010000003">
    <property type="protein sequence ID" value="MFD2567311.1"/>
    <property type="molecule type" value="Genomic_DNA"/>
</dbReference>
<protein>
    <recommendedName>
        <fullName evidence="4">Tetratricopeptide repeat protein</fullName>
    </recommendedName>
</protein>
<evidence type="ECO:0000256" key="1">
    <source>
        <dbReference type="SAM" id="SignalP"/>
    </source>
</evidence>
<keyword evidence="1" id="KW-0732">Signal</keyword>
<feature type="signal peptide" evidence="1">
    <location>
        <begin position="1"/>
        <end position="19"/>
    </location>
</feature>
<evidence type="ECO:0008006" key="4">
    <source>
        <dbReference type="Google" id="ProtNLM"/>
    </source>
</evidence>
<reference evidence="3" key="1">
    <citation type="journal article" date="2019" name="Int. J. Syst. Evol. Microbiol.">
        <title>The Global Catalogue of Microorganisms (GCM) 10K type strain sequencing project: providing services to taxonomists for standard genome sequencing and annotation.</title>
        <authorList>
            <consortium name="The Broad Institute Genomics Platform"/>
            <consortium name="The Broad Institute Genome Sequencing Center for Infectious Disease"/>
            <person name="Wu L."/>
            <person name="Ma J."/>
        </authorList>
    </citation>
    <scope>NUCLEOTIDE SEQUENCE [LARGE SCALE GENOMIC DNA]</scope>
    <source>
        <strain evidence="3">KCTC 52127</strain>
    </source>
</reference>
<name>A0ABW5LTA9_9FLAO</name>
<evidence type="ECO:0000313" key="3">
    <source>
        <dbReference type="Proteomes" id="UP001597508"/>
    </source>
</evidence>
<dbReference type="Proteomes" id="UP001597508">
    <property type="component" value="Unassembled WGS sequence"/>
</dbReference>
<evidence type="ECO:0000313" key="2">
    <source>
        <dbReference type="EMBL" id="MFD2567311.1"/>
    </source>
</evidence>
<dbReference type="SMART" id="SM00028">
    <property type="entry name" value="TPR"/>
    <property type="match status" value="2"/>
</dbReference>
<organism evidence="2 3">
    <name type="scientific">Pseudotenacibaculum haliotis</name>
    <dbReference type="NCBI Taxonomy" id="1862138"/>
    <lineage>
        <taxon>Bacteria</taxon>
        <taxon>Pseudomonadati</taxon>
        <taxon>Bacteroidota</taxon>
        <taxon>Flavobacteriia</taxon>
        <taxon>Flavobacteriales</taxon>
        <taxon>Flavobacteriaceae</taxon>
        <taxon>Pseudotenacibaculum</taxon>
    </lineage>
</organism>
<proteinExistence type="predicted"/>
<dbReference type="InterPro" id="IPR011990">
    <property type="entry name" value="TPR-like_helical_dom_sf"/>
</dbReference>
<dbReference type="RefSeq" id="WP_379666019.1">
    <property type="nucleotide sequence ID" value="NZ_JBHULH010000003.1"/>
</dbReference>
<sequence length="237" mass="27895">MYNKPVFLFLLLFSLAINAQNLNEKMASSFCECFGDNKKENQAKLDLDLLEKCMEYTLKINQKEFKEYFAKKVDTTKIEDPLAYKLGYDIGKEMFSSMQETLVYKCDSYYQFTLELSSLMQQNFKKDANSNQQKIDSLSNLIKKNPQKISLIWERGTHKMSLDQHKAARLDFNICLEKNANYPPALFFMAWSYHLEEDYEKAIAFYEKLLDQKQELSGMGDIARMYLATLKRKQKEK</sequence>